<dbReference type="InterPro" id="IPR011335">
    <property type="entry name" value="Restrct_endonuc-II-like"/>
</dbReference>
<dbReference type="GO" id="GO:0004519">
    <property type="term" value="F:endonuclease activity"/>
    <property type="evidence" value="ECO:0007669"/>
    <property type="project" value="UniProtKB-KW"/>
</dbReference>
<keyword evidence="3" id="KW-0255">Endonuclease</keyword>
<organism evidence="3 4">
    <name type="scientific">Polyangium jinanense</name>
    <dbReference type="NCBI Taxonomy" id="2829994"/>
    <lineage>
        <taxon>Bacteria</taxon>
        <taxon>Pseudomonadati</taxon>
        <taxon>Myxococcota</taxon>
        <taxon>Polyangia</taxon>
        <taxon>Polyangiales</taxon>
        <taxon>Polyangiaceae</taxon>
        <taxon>Polyangium</taxon>
    </lineage>
</organism>
<dbReference type="SUPFAM" id="SSF52980">
    <property type="entry name" value="Restriction endonuclease-like"/>
    <property type="match status" value="1"/>
</dbReference>
<dbReference type="AlphaFoldDB" id="A0A9X4ARS4"/>
<dbReference type="CDD" id="cd06260">
    <property type="entry name" value="DUF820-like"/>
    <property type="match status" value="1"/>
</dbReference>
<sequence>MADDDPKEALEDRARVLATGLFDALNLAGLLAAPRVLANAFHQQKKTPTREAFAKVLEDAVKAFGSSVDSTGLTQALCELRGHVATWEPRSPAPEPIVHAARRVLQALNIPEPDEGWDRWEGPSEEPEPPPPPAMPRILRAEPMTIDEWLAHEGPGELVDGFLIAEKISTPREDAIAAWFLATLRDWAIPRGGVVHGRGHKLAVSHATGRKPDVCVYMPGDPSKKNDATSIPALILEVFTRNQVDLRRVGQHAAREYAHLGVRWYWRLDSVSRVLEFAEIGPEGYCMLAVIADDERFPAPSLDGLTIDLAALWATVDAPTDPPPSG</sequence>
<evidence type="ECO:0000313" key="4">
    <source>
        <dbReference type="Proteomes" id="UP001151081"/>
    </source>
</evidence>
<proteinExistence type="predicted"/>
<feature type="region of interest" description="Disordered" evidence="1">
    <location>
        <begin position="113"/>
        <end position="134"/>
    </location>
</feature>
<dbReference type="Pfam" id="PF05685">
    <property type="entry name" value="Uma2"/>
    <property type="match status" value="1"/>
</dbReference>
<keyword evidence="3" id="KW-0540">Nuclease</keyword>
<evidence type="ECO:0000259" key="2">
    <source>
        <dbReference type="Pfam" id="PF05685"/>
    </source>
</evidence>
<keyword evidence="4" id="KW-1185">Reference proteome</keyword>
<evidence type="ECO:0000313" key="3">
    <source>
        <dbReference type="EMBL" id="MDC3980375.1"/>
    </source>
</evidence>
<dbReference type="Gene3D" id="3.90.1570.10">
    <property type="entry name" value="tt1808, chain A"/>
    <property type="match status" value="1"/>
</dbReference>
<reference evidence="3 4" key="1">
    <citation type="submission" date="2021-04" db="EMBL/GenBank/DDBJ databases">
        <title>Genome analysis of Polyangium sp.</title>
        <authorList>
            <person name="Li Y."/>
            <person name="Wang J."/>
        </authorList>
    </citation>
    <scope>NUCLEOTIDE SEQUENCE [LARGE SCALE GENOMIC DNA]</scope>
    <source>
        <strain evidence="3 4">SDU14</strain>
    </source>
</reference>
<dbReference type="EMBL" id="JAGTJJ010000002">
    <property type="protein sequence ID" value="MDC3980375.1"/>
    <property type="molecule type" value="Genomic_DNA"/>
</dbReference>
<gene>
    <name evidence="3" type="ORF">KEG57_07720</name>
</gene>
<dbReference type="RefSeq" id="WP_272417411.1">
    <property type="nucleotide sequence ID" value="NZ_JAGTJJ010000002.1"/>
</dbReference>
<feature type="domain" description="Putative restriction endonuclease" evidence="2">
    <location>
        <begin position="157"/>
        <end position="309"/>
    </location>
</feature>
<name>A0A9X4ARS4_9BACT</name>
<dbReference type="Proteomes" id="UP001151081">
    <property type="component" value="Unassembled WGS sequence"/>
</dbReference>
<comment type="caution">
    <text evidence="3">The sequence shown here is derived from an EMBL/GenBank/DDBJ whole genome shotgun (WGS) entry which is preliminary data.</text>
</comment>
<dbReference type="InterPro" id="IPR008538">
    <property type="entry name" value="Uma2"/>
</dbReference>
<keyword evidence="3" id="KW-0378">Hydrolase</keyword>
<evidence type="ECO:0000256" key="1">
    <source>
        <dbReference type="SAM" id="MobiDB-lite"/>
    </source>
</evidence>
<dbReference type="InterPro" id="IPR012296">
    <property type="entry name" value="Nuclease_put_TT1808"/>
</dbReference>
<accession>A0A9X4ARS4</accession>
<protein>
    <submittedName>
        <fullName evidence="3">Uma2 family endonuclease</fullName>
    </submittedName>
</protein>